<evidence type="ECO:0000256" key="1">
    <source>
        <dbReference type="SAM" id="Phobius"/>
    </source>
</evidence>
<gene>
    <name evidence="3" type="ORF">FC95_GL001490</name>
</gene>
<reference evidence="3 4" key="1">
    <citation type="journal article" date="2015" name="Genome Announc.">
        <title>Expanding the biotechnology potential of lactobacilli through comparative genomics of 213 strains and associated genera.</title>
        <authorList>
            <person name="Sun Z."/>
            <person name="Harris H.M."/>
            <person name="McCann A."/>
            <person name="Guo C."/>
            <person name="Argimon S."/>
            <person name="Zhang W."/>
            <person name="Yang X."/>
            <person name="Jeffery I.B."/>
            <person name="Cooney J.C."/>
            <person name="Kagawa T.F."/>
            <person name="Liu W."/>
            <person name="Song Y."/>
            <person name="Salvetti E."/>
            <person name="Wrobel A."/>
            <person name="Rasinkangas P."/>
            <person name="Parkhill J."/>
            <person name="Rea M.C."/>
            <person name="O'Sullivan O."/>
            <person name="Ritari J."/>
            <person name="Douillard F.P."/>
            <person name="Paul Ross R."/>
            <person name="Yang R."/>
            <person name="Briner A.E."/>
            <person name="Felis G.E."/>
            <person name="de Vos W.M."/>
            <person name="Barrangou R."/>
            <person name="Klaenhammer T.R."/>
            <person name="Caufield P.W."/>
            <person name="Cui Y."/>
            <person name="Zhang H."/>
            <person name="O'Toole P.W."/>
        </authorList>
    </citation>
    <scope>NUCLEOTIDE SEQUENCE [LARGE SCALE GENOMIC DNA]</scope>
    <source>
        <strain evidence="3 4">DSM 20587</strain>
    </source>
</reference>
<dbReference type="EMBL" id="AYYV01000047">
    <property type="protein sequence ID" value="KRM51656.1"/>
    <property type="molecule type" value="Genomic_DNA"/>
</dbReference>
<evidence type="ECO:0000313" key="4">
    <source>
        <dbReference type="Proteomes" id="UP000051164"/>
    </source>
</evidence>
<dbReference type="InterPro" id="IPR026870">
    <property type="entry name" value="Zinc_ribbon_dom"/>
</dbReference>
<accession>A0A8E1RK41</accession>
<evidence type="ECO:0000313" key="3">
    <source>
        <dbReference type="EMBL" id="KRM51656.1"/>
    </source>
</evidence>
<keyword evidence="1" id="KW-0812">Transmembrane</keyword>
<sequence length="206" mass="23215">MLNTVHIGGAVRMAQETTKKCVMCGKTIPAYSNFCPYCGAKQPWLEDDEVQNKDARKLLKWYQKPVGKFVTLVVSAIVILWFGSLFSLQDGPGHNKVARELTQYFFNAQDHTPYGDKPSVKADKKKGVIVKIDQSSKAMKNLKAGKPAQWNYLVKRAQNRSKAFSGIYADQINAKFKVVDKHNPKKVLLKVNQGKVTYNIADKYSK</sequence>
<proteinExistence type="predicted"/>
<comment type="caution">
    <text evidence="3">The sequence shown here is derived from an EMBL/GenBank/DDBJ whole genome shotgun (WGS) entry which is preliminary data.</text>
</comment>
<feature type="domain" description="Zinc-ribbon" evidence="2">
    <location>
        <begin position="20"/>
        <end position="41"/>
    </location>
</feature>
<dbReference type="Proteomes" id="UP000051164">
    <property type="component" value="Unassembled WGS sequence"/>
</dbReference>
<dbReference type="AlphaFoldDB" id="A0A8E1RK41"/>
<keyword evidence="1" id="KW-0472">Membrane</keyword>
<evidence type="ECO:0000259" key="2">
    <source>
        <dbReference type="Pfam" id="PF13240"/>
    </source>
</evidence>
<organism evidence="3 4">
    <name type="scientific">Lentilactobacillus kefiri DSM 20587 = JCM 5818</name>
    <dbReference type="NCBI Taxonomy" id="1423764"/>
    <lineage>
        <taxon>Bacteria</taxon>
        <taxon>Bacillati</taxon>
        <taxon>Bacillota</taxon>
        <taxon>Bacilli</taxon>
        <taxon>Lactobacillales</taxon>
        <taxon>Lactobacillaceae</taxon>
        <taxon>Lentilactobacillus</taxon>
    </lineage>
</organism>
<protein>
    <recommendedName>
        <fullName evidence="2">Zinc-ribbon domain-containing protein</fullName>
    </recommendedName>
</protein>
<keyword evidence="1" id="KW-1133">Transmembrane helix</keyword>
<dbReference type="Pfam" id="PF13240">
    <property type="entry name" value="Zn_Ribbon_1"/>
    <property type="match status" value="1"/>
</dbReference>
<feature type="transmembrane region" description="Helical" evidence="1">
    <location>
        <begin position="66"/>
        <end position="86"/>
    </location>
</feature>
<name>A0A8E1RK41_LENKE</name>